<feature type="domain" description="4'-phosphopantetheinyl transferase" evidence="3">
    <location>
        <begin position="118"/>
        <end position="216"/>
    </location>
</feature>
<gene>
    <name evidence="5" type="ORF">DAEQUDRAFT_722801</name>
</gene>
<evidence type="ECO:0000256" key="2">
    <source>
        <dbReference type="ARBA" id="ARBA00022679"/>
    </source>
</evidence>
<proteinExistence type="predicted"/>
<dbReference type="GO" id="GO:0005829">
    <property type="term" value="C:cytosol"/>
    <property type="evidence" value="ECO:0007669"/>
    <property type="project" value="TreeGrafter"/>
</dbReference>
<evidence type="ECO:0000313" key="6">
    <source>
        <dbReference type="Proteomes" id="UP000076727"/>
    </source>
</evidence>
<dbReference type="OrthoDB" id="26719at2759"/>
<dbReference type="Gene3D" id="3.90.470.20">
    <property type="entry name" value="4'-phosphopantetheinyl transferase domain"/>
    <property type="match status" value="2"/>
</dbReference>
<dbReference type="GO" id="GO:0008897">
    <property type="term" value="F:holo-[acyl-carrier-protein] synthase activity"/>
    <property type="evidence" value="ECO:0007669"/>
    <property type="project" value="UniProtKB-EC"/>
</dbReference>
<dbReference type="Pfam" id="PF22624">
    <property type="entry name" value="AASDHPPT_N"/>
    <property type="match status" value="1"/>
</dbReference>
<feature type="domain" description="4'-phosphopantetheinyl transferase N-terminal" evidence="4">
    <location>
        <begin position="17"/>
        <end position="103"/>
    </location>
</feature>
<evidence type="ECO:0000259" key="3">
    <source>
        <dbReference type="Pfam" id="PF01648"/>
    </source>
</evidence>
<reference evidence="5 6" key="1">
    <citation type="journal article" date="2016" name="Mol. Biol. Evol.">
        <title>Comparative Genomics of Early-Diverging Mushroom-Forming Fungi Provides Insights into the Origins of Lignocellulose Decay Capabilities.</title>
        <authorList>
            <person name="Nagy L.G."/>
            <person name="Riley R."/>
            <person name="Tritt A."/>
            <person name="Adam C."/>
            <person name="Daum C."/>
            <person name="Floudas D."/>
            <person name="Sun H."/>
            <person name="Yadav J.S."/>
            <person name="Pangilinan J."/>
            <person name="Larsson K.H."/>
            <person name="Matsuura K."/>
            <person name="Barry K."/>
            <person name="Labutti K."/>
            <person name="Kuo R."/>
            <person name="Ohm R.A."/>
            <person name="Bhattacharya S.S."/>
            <person name="Shirouzu T."/>
            <person name="Yoshinaga Y."/>
            <person name="Martin F.M."/>
            <person name="Grigoriev I.V."/>
            <person name="Hibbett D.S."/>
        </authorList>
    </citation>
    <scope>NUCLEOTIDE SEQUENCE [LARGE SCALE GENOMIC DNA]</scope>
    <source>
        <strain evidence="5 6">L-15889</strain>
    </source>
</reference>
<dbReference type="GO" id="GO:0000287">
    <property type="term" value="F:magnesium ion binding"/>
    <property type="evidence" value="ECO:0007669"/>
    <property type="project" value="InterPro"/>
</dbReference>
<dbReference type="InterPro" id="IPR050559">
    <property type="entry name" value="P-Pant_transferase_sf"/>
</dbReference>
<dbReference type="GO" id="GO:0019878">
    <property type="term" value="P:lysine biosynthetic process via aminoadipic acid"/>
    <property type="evidence" value="ECO:0007669"/>
    <property type="project" value="TreeGrafter"/>
</dbReference>
<sequence length="278" mass="31970">MHIRVETFDEATPEAWQEVYERGLRLVDPDTRNRLSKFYHKRDSFRGLVGALLPRMLLKERGVPLDKMAFGRTQSGKPYIATQGVDPPIAYNITHDSGVVAMAWSSGEELVGPPAYRLGIDVMKIQLPRHESFSDFLDAFSEQLTPLEHRSLLPSPSEPSLPLSEALYRFYLIWTMKEAYTKALGLGAGFEFNRIEYDVHQETVRIDGALAREWKFIRFDVPHRLHGREDVYVGVAAISHREQAREAEDCRVEYRDPGHWLECQDAVEFVERALHELS</sequence>
<evidence type="ECO:0000313" key="5">
    <source>
        <dbReference type="EMBL" id="KZT72639.1"/>
    </source>
</evidence>
<keyword evidence="6" id="KW-1185">Reference proteome</keyword>
<accession>A0A165SXP1</accession>
<evidence type="ECO:0000259" key="4">
    <source>
        <dbReference type="Pfam" id="PF22624"/>
    </source>
</evidence>
<name>A0A165SXP1_9APHY</name>
<keyword evidence="2" id="KW-0808">Transferase</keyword>
<evidence type="ECO:0000256" key="1">
    <source>
        <dbReference type="ARBA" id="ARBA00013172"/>
    </source>
</evidence>
<dbReference type="PANTHER" id="PTHR12215:SF10">
    <property type="entry name" value="L-AMINOADIPATE-SEMIALDEHYDE DEHYDROGENASE-PHOSPHOPANTETHEINYL TRANSFERASE"/>
    <property type="match status" value="1"/>
</dbReference>
<dbReference type="Pfam" id="PF01648">
    <property type="entry name" value="ACPS"/>
    <property type="match status" value="1"/>
</dbReference>
<dbReference type="InterPro" id="IPR008278">
    <property type="entry name" value="4-PPantetheinyl_Trfase_dom"/>
</dbReference>
<dbReference type="EMBL" id="KV429040">
    <property type="protein sequence ID" value="KZT72639.1"/>
    <property type="molecule type" value="Genomic_DNA"/>
</dbReference>
<protein>
    <recommendedName>
        <fullName evidence="1">holo-[acyl-carrier-protein] synthase</fullName>
        <ecNumber evidence="1">2.7.8.7</ecNumber>
    </recommendedName>
</protein>
<dbReference type="EC" id="2.7.8.7" evidence="1"/>
<dbReference type="SUPFAM" id="SSF56214">
    <property type="entry name" value="4'-phosphopantetheinyl transferase"/>
    <property type="match status" value="2"/>
</dbReference>
<dbReference type="InterPro" id="IPR037143">
    <property type="entry name" value="4-PPantetheinyl_Trfase_dom_sf"/>
</dbReference>
<dbReference type="AlphaFoldDB" id="A0A165SXP1"/>
<dbReference type="Proteomes" id="UP000076727">
    <property type="component" value="Unassembled WGS sequence"/>
</dbReference>
<organism evidence="5 6">
    <name type="scientific">Daedalea quercina L-15889</name>
    <dbReference type="NCBI Taxonomy" id="1314783"/>
    <lineage>
        <taxon>Eukaryota</taxon>
        <taxon>Fungi</taxon>
        <taxon>Dikarya</taxon>
        <taxon>Basidiomycota</taxon>
        <taxon>Agaricomycotina</taxon>
        <taxon>Agaricomycetes</taxon>
        <taxon>Polyporales</taxon>
        <taxon>Fomitopsis</taxon>
    </lineage>
</organism>
<dbReference type="InterPro" id="IPR055066">
    <property type="entry name" value="AASDHPPT_N"/>
</dbReference>
<dbReference type="STRING" id="1314783.A0A165SXP1"/>
<dbReference type="PANTHER" id="PTHR12215">
    <property type="entry name" value="PHOSPHOPANTETHEINE TRANSFERASE"/>
    <property type="match status" value="1"/>
</dbReference>